<dbReference type="RefSeq" id="XP_064702517.1">
    <property type="nucleotide sequence ID" value="XM_064850851.1"/>
</dbReference>
<dbReference type="AlphaFoldDB" id="A0AAV9N295"/>
<reference evidence="2 3" key="1">
    <citation type="submission" date="2023-08" db="EMBL/GenBank/DDBJ databases">
        <title>Black Yeasts Isolated from many extreme environments.</title>
        <authorList>
            <person name="Coleine C."/>
            <person name="Stajich J.E."/>
            <person name="Selbmann L."/>
        </authorList>
    </citation>
    <scope>NUCLEOTIDE SEQUENCE [LARGE SCALE GENOMIC DNA]</scope>
    <source>
        <strain evidence="2 3">CCFEE 5792</strain>
    </source>
</reference>
<feature type="compositionally biased region" description="Polar residues" evidence="1">
    <location>
        <begin position="506"/>
        <end position="525"/>
    </location>
</feature>
<feature type="region of interest" description="Disordered" evidence="1">
    <location>
        <begin position="441"/>
        <end position="566"/>
    </location>
</feature>
<comment type="caution">
    <text evidence="2">The sequence shown here is derived from an EMBL/GenBank/DDBJ whole genome shotgun (WGS) entry which is preliminary data.</text>
</comment>
<name>A0AAV9N295_9EURO</name>
<proteinExistence type="predicted"/>
<accession>A0AAV9N295</accession>
<feature type="compositionally biased region" description="Low complexity" evidence="1">
    <location>
        <begin position="476"/>
        <end position="488"/>
    </location>
</feature>
<evidence type="ECO:0000313" key="2">
    <source>
        <dbReference type="EMBL" id="KAK5046944.1"/>
    </source>
</evidence>
<organism evidence="2 3">
    <name type="scientific">Exophiala bonariae</name>
    <dbReference type="NCBI Taxonomy" id="1690606"/>
    <lineage>
        <taxon>Eukaryota</taxon>
        <taxon>Fungi</taxon>
        <taxon>Dikarya</taxon>
        <taxon>Ascomycota</taxon>
        <taxon>Pezizomycotina</taxon>
        <taxon>Eurotiomycetes</taxon>
        <taxon>Chaetothyriomycetidae</taxon>
        <taxon>Chaetothyriales</taxon>
        <taxon>Herpotrichiellaceae</taxon>
        <taxon>Exophiala</taxon>
    </lineage>
</organism>
<feature type="compositionally biased region" description="Polar residues" evidence="1">
    <location>
        <begin position="226"/>
        <end position="245"/>
    </location>
</feature>
<evidence type="ECO:0000256" key="1">
    <source>
        <dbReference type="SAM" id="MobiDB-lite"/>
    </source>
</evidence>
<protein>
    <submittedName>
        <fullName evidence="2">Uncharacterized protein</fullName>
    </submittedName>
</protein>
<sequence length="566" mass="62090">MDLFLHVGPLMAHPTHTDDQTDALKHSRAFTLSHDETLPVNTSQPTTHTASVPTLRRTRRLIASRPNENPLNARDLAVEKNSQSEGTSVPVARRNASGKALHMRATKPLYPPSSWKGDISNGRDDGDIFTKSSISGSNELFSSKTGRSLPSTNHVERYIGKFMQKLPEESTDECNSSGEGKENLVSSAKPLLHQNTSGPHTKPCNTPRDRIMDPKPSAPKIGSDWSKASSRAYKQSSRNGATTQSVLPDPEVAYSQTFYYTTCPHTSPPCSRPLNVQPTLTTYHENLLRFAPFHLRIHPMDPAPEIYTLEGACSQCDLAARREAEIKVLGKYKSKVDDLSARLHDLQGDIDLDSPTLPRKCYGGTSQSSPHSKAMTDQTNAVFTPEAIEEILSIETDLESLIKRRDREVKFIWRGYTARWGPATLGVFRDQLHPLTRTMQTAATSNAEHGLSRYGTASDDESITSTGTRSSVKDVGSGSSGASSTTSFGSGGGATHSSSTRTRRTQNTTNYLASSPCDTPQSRYSNGMRHVPLPSPIDATKQDGRMQIGWVRQDRNLSTKTPRNVD</sequence>
<feature type="region of interest" description="Disordered" evidence="1">
    <location>
        <begin position="190"/>
        <end position="245"/>
    </location>
</feature>
<dbReference type="GeneID" id="89975464"/>
<gene>
    <name evidence="2" type="ORF">LTR84_007298</name>
</gene>
<dbReference type="Proteomes" id="UP001358417">
    <property type="component" value="Unassembled WGS sequence"/>
</dbReference>
<evidence type="ECO:0000313" key="3">
    <source>
        <dbReference type="Proteomes" id="UP001358417"/>
    </source>
</evidence>
<feature type="compositionally biased region" description="Basic and acidic residues" evidence="1">
    <location>
        <begin position="552"/>
        <end position="566"/>
    </location>
</feature>
<feature type="region of interest" description="Disordered" evidence="1">
    <location>
        <begin position="66"/>
        <end position="118"/>
    </location>
</feature>
<dbReference type="EMBL" id="JAVRRD010000028">
    <property type="protein sequence ID" value="KAK5046944.1"/>
    <property type="molecule type" value="Genomic_DNA"/>
</dbReference>
<keyword evidence="3" id="KW-1185">Reference proteome</keyword>